<feature type="domain" description="ABC transmembrane type-2" evidence="9">
    <location>
        <begin position="149"/>
        <end position="383"/>
    </location>
</feature>
<keyword evidence="7 8" id="KW-0472">Membrane</keyword>
<evidence type="ECO:0000256" key="8">
    <source>
        <dbReference type="SAM" id="Phobius"/>
    </source>
</evidence>
<evidence type="ECO:0000256" key="5">
    <source>
        <dbReference type="ARBA" id="ARBA00022692"/>
    </source>
</evidence>
<feature type="transmembrane region" description="Helical" evidence="8">
    <location>
        <begin position="21"/>
        <end position="39"/>
    </location>
</feature>
<evidence type="ECO:0000256" key="4">
    <source>
        <dbReference type="ARBA" id="ARBA00022475"/>
    </source>
</evidence>
<dbReference type="EMBL" id="CP002582">
    <property type="protein sequence ID" value="ADZ85863.1"/>
    <property type="molecule type" value="Genomic_DNA"/>
</dbReference>
<keyword evidence="3" id="KW-0813">Transport</keyword>
<feature type="transmembrane region" description="Helical" evidence="8">
    <location>
        <begin position="358"/>
        <end position="380"/>
    </location>
</feature>
<dbReference type="AlphaFoldDB" id="F2JMU8"/>
<dbReference type="InterPro" id="IPR013525">
    <property type="entry name" value="ABC2_TM"/>
</dbReference>
<evidence type="ECO:0000259" key="9">
    <source>
        <dbReference type="PROSITE" id="PS51012"/>
    </source>
</evidence>
<dbReference type="PANTHER" id="PTHR30294">
    <property type="entry name" value="MEMBRANE COMPONENT OF ABC TRANSPORTER YHHJ-RELATED"/>
    <property type="match status" value="1"/>
</dbReference>
<dbReference type="PROSITE" id="PS51012">
    <property type="entry name" value="ABC_TM2"/>
    <property type="match status" value="1"/>
</dbReference>
<dbReference type="Proteomes" id="UP000008467">
    <property type="component" value="Chromosome"/>
</dbReference>
<feature type="transmembrane region" description="Helical" evidence="8">
    <location>
        <begin position="273"/>
        <end position="296"/>
    </location>
</feature>
<dbReference type="STRING" id="642492.Clole_4191"/>
<dbReference type="eggNOG" id="COG0842">
    <property type="taxonomic scope" value="Bacteria"/>
</dbReference>
<dbReference type="GO" id="GO:0005886">
    <property type="term" value="C:plasma membrane"/>
    <property type="evidence" value="ECO:0007669"/>
    <property type="project" value="UniProtKB-SubCell"/>
</dbReference>
<feature type="transmembrane region" description="Helical" evidence="8">
    <location>
        <begin position="308"/>
        <end position="326"/>
    </location>
</feature>
<feature type="transmembrane region" description="Helical" evidence="8">
    <location>
        <begin position="196"/>
        <end position="219"/>
    </location>
</feature>
<organism evidence="10 11">
    <name type="scientific">Cellulosilyticum lentocellum (strain ATCC 49066 / DSM 5427 / NCIMB 11756 / RHM5)</name>
    <name type="common">Clostridium lentocellum</name>
    <dbReference type="NCBI Taxonomy" id="642492"/>
    <lineage>
        <taxon>Bacteria</taxon>
        <taxon>Bacillati</taxon>
        <taxon>Bacillota</taxon>
        <taxon>Clostridia</taxon>
        <taxon>Lachnospirales</taxon>
        <taxon>Cellulosilyticaceae</taxon>
        <taxon>Cellulosilyticum</taxon>
    </lineage>
</organism>
<evidence type="ECO:0000256" key="7">
    <source>
        <dbReference type="ARBA" id="ARBA00023136"/>
    </source>
</evidence>
<accession>F2JMU8</accession>
<name>F2JMU8_CELLD</name>
<sequence length="386" mass="43145">MRIKALTTRILTQVTHDKRTIALILIAPLVILSLVYFILNSESSSYNLGIVTAPGAYIEELTHNDDLDIKLTYLKSEDIPNAIKNKEILAAIDMNPSMTEAKIYLDGTNSLDAEKVQALVKSSALKVLQNNMKQNAEDTKEKLSTLLDSLTQLKTKMPQVKLQVPEIDLSELNMTEPNFTTDYIYGEEDTSFFDNFGAGLIGIIIFFVVFLIAGINFLTERTSGTLEKLLSTPIKRSEIIIGYVFGFSLLALLQTLLITFFVIYVLGLKVVGSIWYVLLINLLTAITALTLGILLSSLANNEFQMVQFIPIVILPQVFLCGLFNLSNGWEIVGLLMPLHYTTNALTEVMLKGSGFERIWLDCLILLGCSLIFMFLNIQLLKRQRSL</sequence>
<dbReference type="HOGENOM" id="CLU_039483_7_0_9"/>
<dbReference type="Pfam" id="PF12698">
    <property type="entry name" value="ABC2_membrane_3"/>
    <property type="match status" value="1"/>
</dbReference>
<reference evidence="10 11" key="1">
    <citation type="journal article" date="2011" name="J. Bacteriol.">
        <title>Complete genome sequence of the cellulose-degrading bacterium Cellulosilyticum lentocellum.</title>
        <authorList>
            <consortium name="US DOE Joint Genome Institute"/>
            <person name="Miller D.A."/>
            <person name="Suen G."/>
            <person name="Bruce D."/>
            <person name="Copeland A."/>
            <person name="Cheng J.F."/>
            <person name="Detter C."/>
            <person name="Goodwin L.A."/>
            <person name="Han C.S."/>
            <person name="Hauser L.J."/>
            <person name="Land M.L."/>
            <person name="Lapidus A."/>
            <person name="Lucas S."/>
            <person name="Meincke L."/>
            <person name="Pitluck S."/>
            <person name="Tapia R."/>
            <person name="Teshima H."/>
            <person name="Woyke T."/>
            <person name="Fox B.G."/>
            <person name="Angert E.R."/>
            <person name="Currie C.R."/>
        </authorList>
    </citation>
    <scope>NUCLEOTIDE SEQUENCE [LARGE SCALE GENOMIC DNA]</scope>
    <source>
        <strain evidence="11">ATCC 49066 / DSM 5427 / NCIMB 11756 / RHM5</strain>
    </source>
</reference>
<dbReference type="InterPro" id="IPR051449">
    <property type="entry name" value="ABC-2_transporter_component"/>
</dbReference>
<evidence type="ECO:0000256" key="2">
    <source>
        <dbReference type="ARBA" id="ARBA00007783"/>
    </source>
</evidence>
<keyword evidence="4" id="KW-1003">Cell membrane</keyword>
<keyword evidence="5 8" id="KW-0812">Transmembrane</keyword>
<gene>
    <name evidence="10" type="ordered locus">Clole_4191</name>
</gene>
<evidence type="ECO:0000313" key="11">
    <source>
        <dbReference type="Proteomes" id="UP000008467"/>
    </source>
</evidence>
<dbReference type="PANTHER" id="PTHR30294:SF38">
    <property type="entry name" value="TRANSPORT PERMEASE PROTEIN"/>
    <property type="match status" value="1"/>
</dbReference>
<evidence type="ECO:0000313" key="10">
    <source>
        <dbReference type="EMBL" id="ADZ85863.1"/>
    </source>
</evidence>
<keyword evidence="11" id="KW-1185">Reference proteome</keyword>
<dbReference type="GO" id="GO:0140359">
    <property type="term" value="F:ABC-type transporter activity"/>
    <property type="evidence" value="ECO:0007669"/>
    <property type="project" value="InterPro"/>
</dbReference>
<dbReference type="KEGG" id="cle:Clole_4191"/>
<evidence type="ECO:0000256" key="6">
    <source>
        <dbReference type="ARBA" id="ARBA00022989"/>
    </source>
</evidence>
<evidence type="ECO:0000256" key="3">
    <source>
        <dbReference type="ARBA" id="ARBA00022448"/>
    </source>
</evidence>
<comment type="similarity">
    <text evidence="2">Belongs to the ABC-2 integral membrane protein family.</text>
</comment>
<feature type="transmembrane region" description="Helical" evidence="8">
    <location>
        <begin position="240"/>
        <end position="267"/>
    </location>
</feature>
<keyword evidence="6 8" id="KW-1133">Transmembrane helix</keyword>
<evidence type="ECO:0000256" key="1">
    <source>
        <dbReference type="ARBA" id="ARBA00004651"/>
    </source>
</evidence>
<dbReference type="InterPro" id="IPR047817">
    <property type="entry name" value="ABC2_TM_bact-type"/>
</dbReference>
<protein>
    <submittedName>
        <fullName evidence="10">ABC-2 type transporter</fullName>
    </submittedName>
</protein>
<comment type="subcellular location">
    <subcellularLocation>
        <location evidence="1">Cell membrane</location>
        <topology evidence="1">Multi-pass membrane protein</topology>
    </subcellularLocation>
</comment>
<dbReference type="RefSeq" id="WP_013659134.1">
    <property type="nucleotide sequence ID" value="NC_015275.1"/>
</dbReference>
<proteinExistence type="inferred from homology"/>